<evidence type="ECO:0000313" key="2">
    <source>
        <dbReference type="Proteomes" id="UP000324222"/>
    </source>
</evidence>
<evidence type="ECO:0000313" key="1">
    <source>
        <dbReference type="EMBL" id="MPC27231.1"/>
    </source>
</evidence>
<organism evidence="1 2">
    <name type="scientific">Portunus trituberculatus</name>
    <name type="common">Swimming crab</name>
    <name type="synonym">Neptunus trituberculatus</name>
    <dbReference type="NCBI Taxonomy" id="210409"/>
    <lineage>
        <taxon>Eukaryota</taxon>
        <taxon>Metazoa</taxon>
        <taxon>Ecdysozoa</taxon>
        <taxon>Arthropoda</taxon>
        <taxon>Crustacea</taxon>
        <taxon>Multicrustacea</taxon>
        <taxon>Malacostraca</taxon>
        <taxon>Eumalacostraca</taxon>
        <taxon>Eucarida</taxon>
        <taxon>Decapoda</taxon>
        <taxon>Pleocyemata</taxon>
        <taxon>Brachyura</taxon>
        <taxon>Eubrachyura</taxon>
        <taxon>Portunoidea</taxon>
        <taxon>Portunidae</taxon>
        <taxon>Portuninae</taxon>
        <taxon>Portunus</taxon>
    </lineage>
</organism>
<protein>
    <submittedName>
        <fullName evidence="1">Uncharacterized protein</fullName>
    </submittedName>
</protein>
<dbReference type="Proteomes" id="UP000324222">
    <property type="component" value="Unassembled WGS sequence"/>
</dbReference>
<gene>
    <name evidence="1" type="ORF">E2C01_020398</name>
</gene>
<reference evidence="1 2" key="1">
    <citation type="submission" date="2019-05" db="EMBL/GenBank/DDBJ databases">
        <title>Another draft genome of Portunus trituberculatus and its Hox gene families provides insights of decapod evolution.</title>
        <authorList>
            <person name="Jeong J.-H."/>
            <person name="Song I."/>
            <person name="Kim S."/>
            <person name="Choi T."/>
            <person name="Kim D."/>
            <person name="Ryu S."/>
            <person name="Kim W."/>
        </authorList>
    </citation>
    <scope>NUCLEOTIDE SEQUENCE [LARGE SCALE GENOMIC DNA]</scope>
    <source>
        <tissue evidence="1">Muscle</tissue>
    </source>
</reference>
<dbReference type="AlphaFoldDB" id="A0A5B7DZS2"/>
<proteinExistence type="predicted"/>
<name>A0A5B7DZS2_PORTR</name>
<accession>A0A5B7DZS2</accession>
<keyword evidence="2" id="KW-1185">Reference proteome</keyword>
<comment type="caution">
    <text evidence="1">The sequence shown here is derived from an EMBL/GenBank/DDBJ whole genome shotgun (WGS) entry which is preliminary data.</text>
</comment>
<sequence length="127" mass="14543">MRLFLVCRVLAKLRDRLAARQSFAASPHSNSHKAPAVRDALNTFPSSCVVIHAAQVLVYSHRVAVMAYLLLMRRSPGMCVEASQTPAMLSHKWFTYVFLVYMHEYERRFGAGDAQLILRLRTFPYKN</sequence>
<dbReference type="EMBL" id="VSRR010001711">
    <property type="protein sequence ID" value="MPC27231.1"/>
    <property type="molecule type" value="Genomic_DNA"/>
</dbReference>